<evidence type="ECO:0000313" key="4">
    <source>
        <dbReference type="Proteomes" id="UP000016567"/>
    </source>
</evidence>
<dbReference type="Proteomes" id="UP000016567">
    <property type="component" value="Unassembled WGS sequence"/>
</dbReference>
<evidence type="ECO:0000259" key="2">
    <source>
        <dbReference type="Pfam" id="PF05170"/>
    </source>
</evidence>
<feature type="compositionally biased region" description="Polar residues" evidence="1">
    <location>
        <begin position="631"/>
        <end position="644"/>
    </location>
</feature>
<feature type="compositionally biased region" description="Basic and acidic residues" evidence="1">
    <location>
        <begin position="621"/>
        <end position="630"/>
    </location>
</feature>
<name>U3AQV4_9VIBR</name>
<dbReference type="eggNOG" id="COG2911">
    <property type="taxonomic scope" value="Bacteria"/>
</dbReference>
<evidence type="ECO:0000256" key="1">
    <source>
        <dbReference type="SAM" id="MobiDB-lite"/>
    </source>
</evidence>
<keyword evidence="4" id="KW-1185">Reference proteome</keyword>
<accession>U3AQV4</accession>
<proteinExistence type="predicted"/>
<comment type="caution">
    <text evidence="3">The sequence shown here is derived from an EMBL/GenBank/DDBJ whole genome shotgun (WGS) entry which is preliminary data.</text>
</comment>
<organism evidence="3 4">
    <name type="scientific">Vibrio azureus NBRC 104587</name>
    <dbReference type="NCBI Taxonomy" id="1219077"/>
    <lineage>
        <taxon>Bacteria</taxon>
        <taxon>Pseudomonadati</taxon>
        <taxon>Pseudomonadota</taxon>
        <taxon>Gammaproteobacteria</taxon>
        <taxon>Vibrionales</taxon>
        <taxon>Vibrionaceae</taxon>
        <taxon>Vibrio</taxon>
    </lineage>
</organism>
<feature type="region of interest" description="Disordered" evidence="1">
    <location>
        <begin position="606"/>
        <end position="644"/>
    </location>
</feature>
<evidence type="ECO:0000313" key="3">
    <source>
        <dbReference type="EMBL" id="GAD75662.1"/>
    </source>
</evidence>
<reference evidence="3 4" key="1">
    <citation type="submission" date="2013-09" db="EMBL/GenBank/DDBJ databases">
        <title>Whole genome shotgun sequence of Vibrio azureus NBRC 104587.</title>
        <authorList>
            <person name="Isaki S."/>
            <person name="Hosoyama A."/>
            <person name="Numata M."/>
            <person name="Hashimoto M."/>
            <person name="Hosoyama Y."/>
            <person name="Tsuchikane K."/>
            <person name="Noguchi M."/>
            <person name="Hirakata S."/>
            <person name="Ichikawa N."/>
            <person name="Ohji S."/>
            <person name="Yamazoe A."/>
            <person name="Fujita N."/>
        </authorList>
    </citation>
    <scope>NUCLEOTIDE SEQUENCE [LARGE SCALE GENOMIC DNA]</scope>
    <source>
        <strain evidence="3 4">NBRC 104587</strain>
    </source>
</reference>
<dbReference type="EMBL" id="BATL01000028">
    <property type="protein sequence ID" value="GAD75662.1"/>
    <property type="molecule type" value="Genomic_DNA"/>
</dbReference>
<dbReference type="InterPro" id="IPR007844">
    <property type="entry name" value="AsmA"/>
</dbReference>
<dbReference type="Pfam" id="PF05170">
    <property type="entry name" value="AsmA"/>
    <property type="match status" value="1"/>
</dbReference>
<feature type="compositionally biased region" description="Polar residues" evidence="1">
    <location>
        <begin position="606"/>
        <end position="620"/>
    </location>
</feature>
<sequence length="644" mass="72193">MLPIAFMATLTTSYSDNVWNKLSQHVDLPFQAHRVHYDFPYHFSLYQVELDSVPSTSINQIDIWVNPSLRENGKWVIDSLLVDGIRLAPETFKPEEAEPAVNPWQQVTLHQIALKNAQYDDSTFSLDNLNVQITSPTWSGRHQILPYGDIQLSADSLKWHGEKFANLLLDLQYQAQNSTLYGASFHWRDSLVSGQGEQYSQGWSLVNVTVDKLHLNQDQLSNLLDKPWQQWPIRLKDINSLDLLNADIQYGDWHFQHASLSLENASLPFSLWQSSANLSLQADSISFQDQVFINPHLQAQFQPNDINVEDLSFAWQQGQINITGQIEPNQWQINSASINDVKWTIKPDNRLQWMHHLAQYTPPTKINHLSVKRSQVIQLAQAPFWQISGLNLTGNNLHIMPTPTLWEIWDGRLEASAVSASYDQYLSSHAALTTQSVDGLWQLEQLFLPLTQGYLKALGQVDLNTPSKPWTLQLDADGVPVEFFTTYLDTPGHFSGLSDLAVNLHGLAGDHQMLAYSLSGETTANFREATLILPTDGTSKTITLTPLKLEAQRGTLSLAPISVSGNDINGQISGEFDLASNPLSGLIYQIDTHCWHATGDLLSGEQQTTTRCQTNGSSDSSTEKENKVQQDKPSLTVTKTGTKD</sequence>
<dbReference type="AlphaFoldDB" id="U3AQV4"/>
<gene>
    <name evidence="3" type="ORF">VAZ01S_028_00160</name>
</gene>
<dbReference type="STRING" id="1219077.VAZ01S_028_00160"/>
<protein>
    <recommendedName>
        <fullName evidence="2">AsmA domain-containing protein</fullName>
    </recommendedName>
</protein>
<feature type="domain" description="AsmA" evidence="2">
    <location>
        <begin position="6"/>
        <end position="527"/>
    </location>
</feature>